<accession>A0A814G1G8</accession>
<dbReference type="AlphaFoldDB" id="A0A814G1G8"/>
<feature type="signal peptide" evidence="1">
    <location>
        <begin position="1"/>
        <end position="25"/>
    </location>
</feature>
<evidence type="ECO:0000313" key="2">
    <source>
        <dbReference type="EMBL" id="CAF0988698.1"/>
    </source>
</evidence>
<evidence type="ECO:0000313" key="3">
    <source>
        <dbReference type="EMBL" id="CAF1022426.1"/>
    </source>
</evidence>
<evidence type="ECO:0000313" key="4">
    <source>
        <dbReference type="Proteomes" id="UP000663828"/>
    </source>
</evidence>
<dbReference type="Proteomes" id="UP000663852">
    <property type="component" value="Unassembled WGS sequence"/>
</dbReference>
<feature type="chain" id="PRO_5035684283" evidence="1">
    <location>
        <begin position="26"/>
        <end position="159"/>
    </location>
</feature>
<gene>
    <name evidence="3" type="ORF">EDS130_LOCUS15970</name>
    <name evidence="2" type="ORF">XAT740_LOCUS12579</name>
</gene>
<comment type="caution">
    <text evidence="2">The sequence shown here is derived from an EMBL/GenBank/DDBJ whole genome shotgun (WGS) entry which is preliminary data.</text>
</comment>
<dbReference type="EMBL" id="CAJNOR010000712">
    <property type="protein sequence ID" value="CAF0988698.1"/>
    <property type="molecule type" value="Genomic_DNA"/>
</dbReference>
<reference evidence="2" key="1">
    <citation type="submission" date="2021-02" db="EMBL/GenBank/DDBJ databases">
        <authorList>
            <person name="Nowell W R."/>
        </authorList>
    </citation>
    <scope>NUCLEOTIDE SEQUENCE</scope>
</reference>
<protein>
    <submittedName>
        <fullName evidence="2">Uncharacterized protein</fullName>
    </submittedName>
</protein>
<keyword evidence="1" id="KW-0732">Signal</keyword>
<name>A0A814G1G8_ADIRI</name>
<organism evidence="2 4">
    <name type="scientific">Adineta ricciae</name>
    <name type="common">Rotifer</name>
    <dbReference type="NCBI Taxonomy" id="249248"/>
    <lineage>
        <taxon>Eukaryota</taxon>
        <taxon>Metazoa</taxon>
        <taxon>Spiralia</taxon>
        <taxon>Gnathifera</taxon>
        <taxon>Rotifera</taxon>
        <taxon>Eurotatoria</taxon>
        <taxon>Bdelloidea</taxon>
        <taxon>Adinetida</taxon>
        <taxon>Adinetidae</taxon>
        <taxon>Adineta</taxon>
    </lineage>
</organism>
<proteinExistence type="predicted"/>
<keyword evidence="4" id="KW-1185">Reference proteome</keyword>
<dbReference type="Proteomes" id="UP000663828">
    <property type="component" value="Unassembled WGS sequence"/>
</dbReference>
<dbReference type="EMBL" id="CAJNOJ010000068">
    <property type="protein sequence ID" value="CAF1022426.1"/>
    <property type="molecule type" value="Genomic_DNA"/>
</dbReference>
<sequence>MVHSNVTCLPILSLIILTILSSISGENLKGIYIIDACECTSPTEKCEPNGPFIVDQQKSSFAVRFGATQVGVGTTGNNRLDLLLNQNRCKGLWNSKSRVADLKCQHPRGVVCATRLRCVSGSCLDEKMSPSASSATLSTTVRFVLLICSLLLSSLVAYY</sequence>
<evidence type="ECO:0000256" key="1">
    <source>
        <dbReference type="SAM" id="SignalP"/>
    </source>
</evidence>